<dbReference type="Proteomes" id="UP001344658">
    <property type="component" value="Unassembled WGS sequence"/>
</dbReference>
<accession>A0ABU7PCP3</accession>
<comment type="caution">
    <text evidence="1">The sequence shown here is derived from an EMBL/GenBank/DDBJ whole genome shotgun (WGS) entry which is preliminary data.</text>
</comment>
<name>A0ABU7PCP3_9ACTN</name>
<organism evidence="1 2">
    <name type="scientific">Actinacidiphila polyblastidii</name>
    <dbReference type="NCBI Taxonomy" id="3110430"/>
    <lineage>
        <taxon>Bacteria</taxon>
        <taxon>Bacillati</taxon>
        <taxon>Actinomycetota</taxon>
        <taxon>Actinomycetes</taxon>
        <taxon>Kitasatosporales</taxon>
        <taxon>Streptomycetaceae</taxon>
        <taxon>Actinacidiphila</taxon>
    </lineage>
</organism>
<dbReference type="EMBL" id="JAZEWV010000009">
    <property type="protein sequence ID" value="MEE4543079.1"/>
    <property type="molecule type" value="Genomic_DNA"/>
</dbReference>
<gene>
    <name evidence="1" type="ORF">V2S66_14010</name>
</gene>
<evidence type="ECO:0000313" key="2">
    <source>
        <dbReference type="Proteomes" id="UP001344658"/>
    </source>
</evidence>
<reference evidence="1 2" key="1">
    <citation type="submission" date="2023-12" db="EMBL/GenBank/DDBJ databases">
        <title>Streptomyces sp. V4-01.</title>
        <authorList>
            <person name="Somphong A."/>
            <person name="Phongsopitanun W."/>
        </authorList>
    </citation>
    <scope>NUCLEOTIDE SEQUENCE [LARGE SCALE GENOMIC DNA]</scope>
    <source>
        <strain evidence="1 2">V4-01</strain>
    </source>
</reference>
<dbReference type="RefSeq" id="WP_330795193.1">
    <property type="nucleotide sequence ID" value="NZ_JAZEWV010000009.1"/>
</dbReference>
<keyword evidence="2" id="KW-1185">Reference proteome</keyword>
<evidence type="ECO:0000313" key="1">
    <source>
        <dbReference type="EMBL" id="MEE4543079.1"/>
    </source>
</evidence>
<proteinExistence type="predicted"/>
<protein>
    <submittedName>
        <fullName evidence="1">Uncharacterized protein</fullName>
    </submittedName>
</protein>
<sequence>MRKATRAAEIALLEGRDEAPTALGHALRRLRAEQAGGPARVVTWASCLVSPPPGLEP</sequence>